<comment type="subcellular location">
    <subcellularLocation>
        <location evidence="1">Endoplasmic reticulum membrane</location>
        <topology evidence="1">Single-pass membrane protein</topology>
    </subcellularLocation>
</comment>
<dbReference type="GO" id="GO:0004578">
    <property type="term" value="F:chitobiosyldiphosphodolichol beta-mannosyltransferase activity"/>
    <property type="evidence" value="ECO:0007669"/>
    <property type="project" value="UniProtKB-EC"/>
</dbReference>
<comment type="caution">
    <text evidence="13">The sequence shown here is derived from an EMBL/GenBank/DDBJ whole genome shotgun (WGS) entry which is preliminary data.</text>
</comment>
<evidence type="ECO:0000256" key="8">
    <source>
        <dbReference type="ARBA" id="ARBA00022824"/>
    </source>
</evidence>
<name>A0AAE8MRN5_9PEZI</name>
<comment type="function">
    <text evidence="11">Participates in the formation of the lipid-linked precursor oligosaccharide for N-glycosylation. Involved in assembling the dolichol-pyrophosphate-GlcNAc(2)-Man(5) intermediate on the cytoplasmic surface of the ER.</text>
</comment>
<evidence type="ECO:0000313" key="14">
    <source>
        <dbReference type="Proteomes" id="UP001187682"/>
    </source>
</evidence>
<feature type="transmembrane region" description="Helical" evidence="12">
    <location>
        <begin position="6"/>
        <end position="23"/>
    </location>
</feature>
<dbReference type="Gene3D" id="3.40.50.2000">
    <property type="entry name" value="Glycogen Phosphorylase B"/>
    <property type="match status" value="1"/>
</dbReference>
<evidence type="ECO:0000256" key="11">
    <source>
        <dbReference type="ARBA" id="ARBA00024899"/>
    </source>
</evidence>
<evidence type="ECO:0000256" key="2">
    <source>
        <dbReference type="ARBA" id="ARBA00004922"/>
    </source>
</evidence>
<keyword evidence="6" id="KW-0808">Transferase</keyword>
<proteinExistence type="predicted"/>
<dbReference type="PANTHER" id="PTHR13036:SF0">
    <property type="entry name" value="CHITOBIOSYLDIPHOSPHODOLICHOL BETA-MANNOSYLTRANSFERASE"/>
    <property type="match status" value="1"/>
</dbReference>
<accession>A0AAE8MRN5</accession>
<dbReference type="EC" id="2.4.1.142" evidence="3"/>
<keyword evidence="5" id="KW-0328">Glycosyltransferase</keyword>
<evidence type="ECO:0000256" key="7">
    <source>
        <dbReference type="ARBA" id="ARBA00022692"/>
    </source>
</evidence>
<evidence type="ECO:0000313" key="13">
    <source>
        <dbReference type="EMBL" id="SPN98412.1"/>
    </source>
</evidence>
<dbReference type="EMBL" id="ONZQ02000002">
    <property type="protein sequence ID" value="SPN98412.1"/>
    <property type="molecule type" value="Genomic_DNA"/>
</dbReference>
<evidence type="ECO:0000256" key="4">
    <source>
        <dbReference type="ARBA" id="ARBA00015841"/>
    </source>
</evidence>
<evidence type="ECO:0000256" key="6">
    <source>
        <dbReference type="ARBA" id="ARBA00022679"/>
    </source>
</evidence>
<dbReference type="SUPFAM" id="SSF53756">
    <property type="entry name" value="UDP-Glycosyltransferase/glycogen phosphorylase"/>
    <property type="match status" value="1"/>
</dbReference>
<dbReference type="AlphaFoldDB" id="A0AAE8MRN5"/>
<dbReference type="Proteomes" id="UP001187682">
    <property type="component" value="Unassembled WGS sequence"/>
</dbReference>
<evidence type="ECO:0000256" key="5">
    <source>
        <dbReference type="ARBA" id="ARBA00022676"/>
    </source>
</evidence>
<dbReference type="InterPro" id="IPR026051">
    <property type="entry name" value="ALG1-like"/>
</dbReference>
<evidence type="ECO:0000256" key="12">
    <source>
        <dbReference type="SAM" id="Phobius"/>
    </source>
</evidence>
<keyword evidence="14" id="KW-1185">Reference proteome</keyword>
<keyword evidence="9 12" id="KW-1133">Transmembrane helix</keyword>
<gene>
    <name evidence="13" type="ORF">DNG_01457</name>
</gene>
<dbReference type="PANTHER" id="PTHR13036">
    <property type="entry name" value="BETA1,4 MANNOSYLTRANSFERASE"/>
    <property type="match status" value="1"/>
</dbReference>
<keyword evidence="7 12" id="KW-0812">Transmembrane</keyword>
<protein>
    <recommendedName>
        <fullName evidence="4">Chitobiosyldiphosphodolichol beta-mannosyltransferase</fullName>
        <ecNumber evidence="3">2.4.1.142</ecNumber>
    </recommendedName>
</protein>
<evidence type="ECO:0000256" key="10">
    <source>
        <dbReference type="ARBA" id="ARBA00023136"/>
    </source>
</evidence>
<dbReference type="GO" id="GO:0005789">
    <property type="term" value="C:endoplasmic reticulum membrane"/>
    <property type="evidence" value="ECO:0007669"/>
    <property type="project" value="UniProtKB-SubCell"/>
</dbReference>
<comment type="pathway">
    <text evidence="2">Protein modification; protein glycosylation.</text>
</comment>
<sequence length="460" mass="51087">MVDFTILGGVIAAITLFSIYRALPTRYKRAASPQDDRYQVLVLGDIGRSPRMQYHALSIVRCGAKVDLVGYNDSPRHPGLEGSPLACVYPLSPTPRWLQWRYVGLLLKALWQSFNLFYTLAYSVPAAKWIIIQNPPSIPTFHIAYLVALLRGSRIMVDWHNYGHTIMQVSHSKRPLLGRLYKRYETFFGRLIPDISVTVTDAMARDLKDPPFSLRMPILTMHDRPAEIFQPIASQDERRRFLSRLPETRDYADKIMKAETRLVVSSTSWTPDEDFQTLLDALLLYGGSPAVNHEGPPAGDITKRPPLLVVITGKGPDKASFEVEIASLKSKGHLPLVNIKTAWLSMEDYATLLACADIGVCLHESSSGLDLPMKVVDMFGAGLPVLAYNAYASAGELIKDGVNGGGFREPGKLTAGLELYLGEGSEENYRNIKEGALEEGKRRWDDEWEGAVGKALGLVV</sequence>
<evidence type="ECO:0000256" key="9">
    <source>
        <dbReference type="ARBA" id="ARBA00022989"/>
    </source>
</evidence>
<keyword evidence="10 12" id="KW-0472">Membrane</keyword>
<reference evidence="13" key="1">
    <citation type="submission" date="2018-03" db="EMBL/GenBank/DDBJ databases">
        <authorList>
            <person name="Guldener U."/>
        </authorList>
    </citation>
    <scope>NUCLEOTIDE SEQUENCE</scope>
</reference>
<organism evidence="13 14">
    <name type="scientific">Cephalotrichum gorgonifer</name>
    <dbReference type="NCBI Taxonomy" id="2041049"/>
    <lineage>
        <taxon>Eukaryota</taxon>
        <taxon>Fungi</taxon>
        <taxon>Dikarya</taxon>
        <taxon>Ascomycota</taxon>
        <taxon>Pezizomycotina</taxon>
        <taxon>Sordariomycetes</taxon>
        <taxon>Hypocreomycetidae</taxon>
        <taxon>Microascales</taxon>
        <taxon>Microascaceae</taxon>
        <taxon>Cephalotrichum</taxon>
    </lineage>
</organism>
<evidence type="ECO:0000256" key="3">
    <source>
        <dbReference type="ARBA" id="ARBA00012611"/>
    </source>
</evidence>
<keyword evidence="8" id="KW-0256">Endoplasmic reticulum</keyword>
<evidence type="ECO:0000256" key="1">
    <source>
        <dbReference type="ARBA" id="ARBA00004389"/>
    </source>
</evidence>